<name>A0A067LDH5_JATCU</name>
<evidence type="ECO:0000256" key="1">
    <source>
        <dbReference type="SAM" id="MobiDB-lite"/>
    </source>
</evidence>
<protein>
    <submittedName>
        <fullName evidence="2">Uncharacterized protein</fullName>
    </submittedName>
</protein>
<proteinExistence type="predicted"/>
<feature type="region of interest" description="Disordered" evidence="1">
    <location>
        <begin position="27"/>
        <end position="130"/>
    </location>
</feature>
<sequence length="130" mass="14463">MKRTACTIRRLSFHDRINQVDRLIRSRATDASGSDQRLPEGVETVVHHRKRSHHHPPRRSPTESSPSLASYEADPPPSRVGPQHRTGETGASAASQSPNPVKTERCKKGMQTKGEESNVGEIHTLSWRLA</sequence>
<feature type="compositionally biased region" description="Basic residues" evidence="1">
    <location>
        <begin position="47"/>
        <end position="58"/>
    </location>
</feature>
<accession>A0A067LDH5</accession>
<evidence type="ECO:0000313" key="2">
    <source>
        <dbReference type="EMBL" id="KDP42550.1"/>
    </source>
</evidence>
<evidence type="ECO:0000313" key="3">
    <source>
        <dbReference type="Proteomes" id="UP000027138"/>
    </source>
</evidence>
<dbReference type="AlphaFoldDB" id="A0A067LDH5"/>
<organism evidence="2 3">
    <name type="scientific">Jatropha curcas</name>
    <name type="common">Barbados nut</name>
    <dbReference type="NCBI Taxonomy" id="180498"/>
    <lineage>
        <taxon>Eukaryota</taxon>
        <taxon>Viridiplantae</taxon>
        <taxon>Streptophyta</taxon>
        <taxon>Embryophyta</taxon>
        <taxon>Tracheophyta</taxon>
        <taxon>Spermatophyta</taxon>
        <taxon>Magnoliopsida</taxon>
        <taxon>eudicotyledons</taxon>
        <taxon>Gunneridae</taxon>
        <taxon>Pentapetalae</taxon>
        <taxon>rosids</taxon>
        <taxon>fabids</taxon>
        <taxon>Malpighiales</taxon>
        <taxon>Euphorbiaceae</taxon>
        <taxon>Crotonoideae</taxon>
        <taxon>Jatropheae</taxon>
        <taxon>Jatropha</taxon>
    </lineage>
</organism>
<keyword evidence="3" id="KW-1185">Reference proteome</keyword>
<dbReference type="EMBL" id="KK914294">
    <property type="protein sequence ID" value="KDP42550.1"/>
    <property type="molecule type" value="Genomic_DNA"/>
</dbReference>
<reference evidence="2 3" key="1">
    <citation type="journal article" date="2014" name="PLoS ONE">
        <title>Global Analysis of Gene Expression Profiles in Physic Nut (Jatropha curcas L.) Seedlings Exposed to Salt Stress.</title>
        <authorList>
            <person name="Zhang L."/>
            <person name="Zhang C."/>
            <person name="Wu P."/>
            <person name="Chen Y."/>
            <person name="Li M."/>
            <person name="Jiang H."/>
            <person name="Wu G."/>
        </authorList>
    </citation>
    <scope>NUCLEOTIDE SEQUENCE [LARGE SCALE GENOMIC DNA]</scope>
    <source>
        <strain evidence="3">cv. GZQX0401</strain>
        <tissue evidence="2">Young leaves</tissue>
    </source>
</reference>
<dbReference type="Proteomes" id="UP000027138">
    <property type="component" value="Unassembled WGS sequence"/>
</dbReference>
<gene>
    <name evidence="2" type="ORF">JCGZ_24324</name>
</gene>